<dbReference type="GO" id="GO:0005856">
    <property type="term" value="C:cytoskeleton"/>
    <property type="evidence" value="ECO:0007669"/>
    <property type="project" value="TreeGrafter"/>
</dbReference>
<evidence type="ECO:0000259" key="2">
    <source>
        <dbReference type="SMART" id="SM01007"/>
    </source>
</evidence>
<keyword evidence="4" id="KW-1185">Reference proteome</keyword>
<comment type="caution">
    <text evidence="3">The sequence shown here is derived from an EMBL/GenBank/DDBJ whole genome shotgun (WGS) entry which is preliminary data.</text>
</comment>
<dbReference type="PANTHER" id="PTHR10672:SF21">
    <property type="entry name" value="CLASS II ALDOLASE_ADDUCIN N-TERMINAL DOMAIN-CONTAINING PROTEIN"/>
    <property type="match status" value="1"/>
</dbReference>
<dbReference type="RefSeq" id="WP_170055056.1">
    <property type="nucleotide sequence ID" value="NZ_JABBKX010000005.1"/>
</dbReference>
<sequence length="254" mass="28857">MATIVRNLTSSKAEEREWALRCDMAAVFRIGARLGWNEHIGNHNSLMLPDEAEPTFLINPRGYLFQELRASDLIVCNLDGQVLRGKGELRKVAFHIHCRIHLANPKATCVVHVHPRWLTALSMIEGAEFSLSHHNSLLLNDRTVYDGDGDQPVHTNDEGDRIARLMGDKTIMVMRGHGVTVVGPTVHDAFDETYMAERTTMYQMTAMQTGLPLHKLPDNLRRHHTGAWGEKLDARLHLDAWRRVLDREEPDYAT</sequence>
<dbReference type="InterPro" id="IPR001303">
    <property type="entry name" value="Aldolase_II/adducin_N"/>
</dbReference>
<feature type="domain" description="Class II aldolase/adducin N-terminal" evidence="2">
    <location>
        <begin position="22"/>
        <end position="204"/>
    </location>
</feature>
<protein>
    <submittedName>
        <fullName evidence="3">Aldolase</fullName>
    </submittedName>
</protein>
<evidence type="ECO:0000313" key="3">
    <source>
        <dbReference type="EMBL" id="NMJ42844.1"/>
    </source>
</evidence>
<dbReference type="Gene3D" id="3.40.225.10">
    <property type="entry name" value="Class II aldolase/adducin N-terminal domain"/>
    <property type="match status" value="1"/>
</dbReference>
<dbReference type="GO" id="GO:0051015">
    <property type="term" value="F:actin filament binding"/>
    <property type="evidence" value="ECO:0007669"/>
    <property type="project" value="TreeGrafter"/>
</dbReference>
<accession>A0A848EE27</accession>
<dbReference type="SMART" id="SM01007">
    <property type="entry name" value="Aldolase_II"/>
    <property type="match status" value="1"/>
</dbReference>
<dbReference type="InterPro" id="IPR051017">
    <property type="entry name" value="Aldolase-II_Adducin_sf"/>
</dbReference>
<dbReference type="Proteomes" id="UP000548582">
    <property type="component" value="Unassembled WGS sequence"/>
</dbReference>
<gene>
    <name evidence="3" type="ORF">GWK16_16480</name>
</gene>
<reference evidence="3 4" key="1">
    <citation type="submission" date="2020-03" db="EMBL/GenBank/DDBJ databases">
        <authorList>
            <person name="Sun Q."/>
        </authorList>
    </citation>
    <scope>NUCLEOTIDE SEQUENCE [LARGE SCALE GENOMIC DNA]</scope>
    <source>
        <strain evidence="3 4">JC162</strain>
    </source>
</reference>
<dbReference type="AlphaFoldDB" id="A0A848EE27"/>
<comment type="similarity">
    <text evidence="1">Belongs to the aldolase class II family.</text>
</comment>
<dbReference type="SUPFAM" id="SSF53639">
    <property type="entry name" value="AraD/HMP-PK domain-like"/>
    <property type="match status" value="1"/>
</dbReference>
<name>A0A848EE27_9PROT</name>
<proteinExistence type="inferred from homology"/>
<evidence type="ECO:0000313" key="4">
    <source>
        <dbReference type="Proteomes" id="UP000548582"/>
    </source>
</evidence>
<dbReference type="PANTHER" id="PTHR10672">
    <property type="entry name" value="ADDUCIN"/>
    <property type="match status" value="1"/>
</dbReference>
<dbReference type="Pfam" id="PF00596">
    <property type="entry name" value="Aldolase_II"/>
    <property type="match status" value="1"/>
</dbReference>
<dbReference type="InterPro" id="IPR036409">
    <property type="entry name" value="Aldolase_II/adducin_N_sf"/>
</dbReference>
<organism evidence="3 4">
    <name type="scientific">Neoroseomonas marina</name>
    <dbReference type="NCBI Taxonomy" id="1232220"/>
    <lineage>
        <taxon>Bacteria</taxon>
        <taxon>Pseudomonadati</taxon>
        <taxon>Pseudomonadota</taxon>
        <taxon>Alphaproteobacteria</taxon>
        <taxon>Acetobacterales</taxon>
        <taxon>Acetobacteraceae</taxon>
        <taxon>Neoroseomonas</taxon>
    </lineage>
</organism>
<dbReference type="EMBL" id="JABBKX010000005">
    <property type="protein sequence ID" value="NMJ42844.1"/>
    <property type="molecule type" value="Genomic_DNA"/>
</dbReference>
<evidence type="ECO:0000256" key="1">
    <source>
        <dbReference type="ARBA" id="ARBA00037961"/>
    </source>
</evidence>